<accession>A0ABW8C0A4</accession>
<gene>
    <name evidence="2" type="ORF">ACIGG6_18165</name>
</gene>
<name>A0ABW8C0A4_9GAMM</name>
<dbReference type="Proteomes" id="UP001614338">
    <property type="component" value="Unassembled WGS sequence"/>
</dbReference>
<dbReference type="EMBL" id="JBITWC010000047">
    <property type="protein sequence ID" value="MFI8751912.1"/>
    <property type="molecule type" value="Genomic_DNA"/>
</dbReference>
<reference evidence="2 3" key="1">
    <citation type="submission" date="2024-10" db="EMBL/GenBank/DDBJ databases">
        <title>The Natural Products Discovery Center: Release of the First 8490 Sequenced Strains for Exploring Actinobacteria Biosynthetic Diversity.</title>
        <authorList>
            <person name="Kalkreuter E."/>
            <person name="Kautsar S.A."/>
            <person name="Yang D."/>
            <person name="Bader C.D."/>
            <person name="Teijaro C.N."/>
            <person name="Fluegel L."/>
            <person name="Davis C.M."/>
            <person name="Simpson J.R."/>
            <person name="Lauterbach L."/>
            <person name="Steele A.D."/>
            <person name="Gui C."/>
            <person name="Meng S."/>
            <person name="Li G."/>
            <person name="Viehrig K."/>
            <person name="Ye F."/>
            <person name="Su P."/>
            <person name="Kiefer A.F."/>
            <person name="Nichols A."/>
            <person name="Cepeda A.J."/>
            <person name="Yan W."/>
            <person name="Fan B."/>
            <person name="Jiang Y."/>
            <person name="Adhikari A."/>
            <person name="Zheng C.-J."/>
            <person name="Schuster L."/>
            <person name="Cowan T.M."/>
            <person name="Smanski M.J."/>
            <person name="Chevrette M.G."/>
            <person name="De Carvalho L.P.S."/>
            <person name="Shen B."/>
        </authorList>
    </citation>
    <scope>NUCLEOTIDE SEQUENCE [LARGE SCALE GENOMIC DNA]</scope>
    <source>
        <strain evidence="2 3">NPDC077409</strain>
    </source>
</reference>
<protein>
    <submittedName>
        <fullName evidence="2">Uncharacterized protein</fullName>
    </submittedName>
</protein>
<evidence type="ECO:0000256" key="1">
    <source>
        <dbReference type="SAM" id="MobiDB-lite"/>
    </source>
</evidence>
<sequence>MQRDQLQQVLQYAFFTDMHWIVFWYDAPGHFADALLELSLDGVQILNMARESTLGVKMSLELGEPEAPTLLYFPHAELASEEDWLLDSIRRYNESALAEMRTDYVIPLTTKLASYEEKLEQDKDASTSAAVKPKASRKS</sequence>
<organism evidence="2 3">
    <name type="scientific">Vreelandella lionensis</name>
    <dbReference type="NCBI Taxonomy" id="1144478"/>
    <lineage>
        <taxon>Bacteria</taxon>
        <taxon>Pseudomonadati</taxon>
        <taxon>Pseudomonadota</taxon>
        <taxon>Gammaproteobacteria</taxon>
        <taxon>Oceanospirillales</taxon>
        <taxon>Halomonadaceae</taxon>
        <taxon>Vreelandella</taxon>
    </lineage>
</organism>
<comment type="caution">
    <text evidence="2">The sequence shown here is derived from an EMBL/GenBank/DDBJ whole genome shotgun (WGS) entry which is preliminary data.</text>
</comment>
<evidence type="ECO:0000313" key="2">
    <source>
        <dbReference type="EMBL" id="MFI8751912.1"/>
    </source>
</evidence>
<dbReference type="RefSeq" id="WP_399846524.1">
    <property type="nucleotide sequence ID" value="NZ_JBITWC010000047.1"/>
</dbReference>
<keyword evidence="3" id="KW-1185">Reference proteome</keyword>
<evidence type="ECO:0000313" key="3">
    <source>
        <dbReference type="Proteomes" id="UP001614338"/>
    </source>
</evidence>
<feature type="region of interest" description="Disordered" evidence="1">
    <location>
        <begin position="119"/>
        <end position="139"/>
    </location>
</feature>
<proteinExistence type="predicted"/>